<evidence type="ECO:0000313" key="2">
    <source>
        <dbReference type="EMBL" id="QDV73687.1"/>
    </source>
</evidence>
<feature type="compositionally biased region" description="Basic and acidic residues" evidence="1">
    <location>
        <begin position="20"/>
        <end position="34"/>
    </location>
</feature>
<sequence length="54" mass="6209">MSDQAHSNQPPEPKAGAAEPAERVEPSQEELRKRYLEQQRRMRCAGCGESEEYF</sequence>
<dbReference type="Proteomes" id="UP000316426">
    <property type="component" value="Chromosome"/>
</dbReference>
<keyword evidence="3" id="KW-1185">Reference proteome</keyword>
<evidence type="ECO:0000313" key="3">
    <source>
        <dbReference type="Proteomes" id="UP000316426"/>
    </source>
</evidence>
<feature type="region of interest" description="Disordered" evidence="1">
    <location>
        <begin position="1"/>
        <end position="34"/>
    </location>
</feature>
<dbReference type="RefSeq" id="WP_197529856.1">
    <property type="nucleotide sequence ID" value="NZ_CP036349.1"/>
</dbReference>
<protein>
    <submittedName>
        <fullName evidence="2">Uncharacterized protein</fullName>
    </submittedName>
</protein>
<organism evidence="2 3">
    <name type="scientific">Botrimarina mediterranea</name>
    <dbReference type="NCBI Taxonomy" id="2528022"/>
    <lineage>
        <taxon>Bacteria</taxon>
        <taxon>Pseudomonadati</taxon>
        <taxon>Planctomycetota</taxon>
        <taxon>Planctomycetia</taxon>
        <taxon>Pirellulales</taxon>
        <taxon>Lacipirellulaceae</taxon>
        <taxon>Botrimarina</taxon>
    </lineage>
</organism>
<gene>
    <name evidence="2" type="ORF">Spa11_18860</name>
</gene>
<reference evidence="2 3" key="1">
    <citation type="submission" date="2019-02" db="EMBL/GenBank/DDBJ databases">
        <title>Deep-cultivation of Planctomycetes and their phenomic and genomic characterization uncovers novel biology.</title>
        <authorList>
            <person name="Wiegand S."/>
            <person name="Jogler M."/>
            <person name="Boedeker C."/>
            <person name="Pinto D."/>
            <person name="Vollmers J."/>
            <person name="Rivas-Marin E."/>
            <person name="Kohn T."/>
            <person name="Peeters S.H."/>
            <person name="Heuer A."/>
            <person name="Rast P."/>
            <person name="Oberbeckmann S."/>
            <person name="Bunk B."/>
            <person name="Jeske O."/>
            <person name="Meyerdierks A."/>
            <person name="Storesund J.E."/>
            <person name="Kallscheuer N."/>
            <person name="Luecker S."/>
            <person name="Lage O.M."/>
            <person name="Pohl T."/>
            <person name="Merkel B.J."/>
            <person name="Hornburger P."/>
            <person name="Mueller R.-W."/>
            <person name="Bruemmer F."/>
            <person name="Labrenz M."/>
            <person name="Spormann A.M."/>
            <person name="Op den Camp H."/>
            <person name="Overmann J."/>
            <person name="Amann R."/>
            <person name="Jetten M.S.M."/>
            <person name="Mascher T."/>
            <person name="Medema M.H."/>
            <person name="Devos D.P."/>
            <person name="Kaster A.-K."/>
            <person name="Ovreas L."/>
            <person name="Rohde M."/>
            <person name="Galperin M.Y."/>
            <person name="Jogler C."/>
        </authorList>
    </citation>
    <scope>NUCLEOTIDE SEQUENCE [LARGE SCALE GENOMIC DNA]</scope>
    <source>
        <strain evidence="2 3">Spa11</strain>
    </source>
</reference>
<name>A0A518K7E3_9BACT</name>
<accession>A0A518K7E3</accession>
<proteinExistence type="predicted"/>
<evidence type="ECO:0000256" key="1">
    <source>
        <dbReference type="SAM" id="MobiDB-lite"/>
    </source>
</evidence>
<dbReference type="EMBL" id="CP036349">
    <property type="protein sequence ID" value="QDV73687.1"/>
    <property type="molecule type" value="Genomic_DNA"/>
</dbReference>
<dbReference type="KEGG" id="bmei:Spa11_18860"/>
<dbReference type="AlphaFoldDB" id="A0A518K7E3"/>